<protein>
    <submittedName>
        <fullName evidence="9">Uncharacterized protein</fullName>
    </submittedName>
</protein>
<dbReference type="Gene3D" id="1.10.10.10">
    <property type="entry name" value="Winged helix-like DNA-binding domain superfamily/Winged helix DNA-binding domain"/>
    <property type="match status" value="1"/>
</dbReference>
<keyword evidence="3" id="KW-0611">Plant defense</keyword>
<feature type="domain" description="Disease resistance R13L4/SHOC-2-like LRR" evidence="8">
    <location>
        <begin position="1005"/>
        <end position="1293"/>
    </location>
</feature>
<dbReference type="GO" id="GO:0006952">
    <property type="term" value="P:defense response"/>
    <property type="evidence" value="ECO:0007669"/>
    <property type="project" value="UniProtKB-KW"/>
</dbReference>
<feature type="domain" description="NB-ARC" evidence="5">
    <location>
        <begin position="622"/>
        <end position="789"/>
    </location>
</feature>
<evidence type="ECO:0000256" key="4">
    <source>
        <dbReference type="ARBA" id="ARBA00022840"/>
    </source>
</evidence>
<dbReference type="EMBL" id="OX451739">
    <property type="protein sequence ID" value="CAI8608218.1"/>
    <property type="molecule type" value="Genomic_DNA"/>
</dbReference>
<feature type="domain" description="Disease resistance N-terminal" evidence="6">
    <location>
        <begin position="464"/>
        <end position="542"/>
    </location>
</feature>
<dbReference type="Gene3D" id="1.20.5.4130">
    <property type="match status" value="1"/>
</dbReference>
<dbReference type="InterPro" id="IPR036388">
    <property type="entry name" value="WH-like_DNA-bd_sf"/>
</dbReference>
<evidence type="ECO:0000259" key="8">
    <source>
        <dbReference type="Pfam" id="PF23598"/>
    </source>
</evidence>
<dbReference type="InterPro" id="IPR041118">
    <property type="entry name" value="Rx_N"/>
</dbReference>
<evidence type="ECO:0000313" key="9">
    <source>
        <dbReference type="EMBL" id="CAI8608218.1"/>
    </source>
</evidence>
<accession>A0AAV1AGI1</accession>
<reference evidence="9 10" key="1">
    <citation type="submission" date="2023-01" db="EMBL/GenBank/DDBJ databases">
        <authorList>
            <person name="Kreplak J."/>
        </authorList>
    </citation>
    <scope>NUCLEOTIDE SEQUENCE [LARGE SCALE GENOMIC DNA]</scope>
</reference>
<dbReference type="FunFam" id="1.10.10.10:FF:000322">
    <property type="entry name" value="Probable disease resistance protein At1g63360"/>
    <property type="match status" value="1"/>
</dbReference>
<keyword evidence="4" id="KW-0067">ATP-binding</keyword>
<dbReference type="GO" id="GO:0051707">
    <property type="term" value="P:response to other organism"/>
    <property type="evidence" value="ECO:0007669"/>
    <property type="project" value="UniProtKB-ARBA"/>
</dbReference>
<keyword evidence="1" id="KW-0677">Repeat</keyword>
<dbReference type="Gene3D" id="1.10.8.430">
    <property type="entry name" value="Helical domain of apoptotic protease-activating factors"/>
    <property type="match status" value="1"/>
</dbReference>
<dbReference type="Pfam" id="PF23559">
    <property type="entry name" value="WHD_DRP"/>
    <property type="match status" value="1"/>
</dbReference>
<dbReference type="InterPro" id="IPR042197">
    <property type="entry name" value="Apaf_helical"/>
</dbReference>
<keyword evidence="2" id="KW-0547">Nucleotide-binding</keyword>
<sequence>MNMAADLIPRFDGREAYWWLIQAEQYFGSRRMSEEMKLECAVAFALRGDALDWWISWKESHPNICWWNFVNAILKKFQPEVWDCLLESKNETHEIQDSDEIQEPISSPTEEKIGGKVEDSQIQQYSEKEVCKVDIKSDCEGEEVKNTYSLMDASEAEAQRNDGELAISLQAKDSLFSVFATIPKIKFSNKKFPLSVPMWLQQLVTRELPLARKFPISCTTQPLFFNYGIQEDTFFLQCISFTSGTRIDRIEQPRSVLIPNNVVKGLTINDSGEYFLPGDNYPSWLAYRGEGSSVHFQVPEVSDCCMKGITLCVVYSSTSENMAAECLASVIIINYTKFTVHTYKQDTIMSSNDEDWKNVASNLGPGDNVEIFVAFGHGLIVKEVAVYLLYDQSINMDVSADEKDGLMNDVGPMFKGGFWSRDYKKDTDETSKRYQEILNQSENAVEIEVLMNVLDVNKRLVSAAAFHENGQIYGVMDELEKLKNSAECLRFVLLDAQEKHEQYYIVQGWIRRLKDVLHLADDVLHLADDLLDEFIIEGMRYKVNAGDKKNMSRVFRSLSSNHTYLRRTLVPKFKKIKKMFDDVVEEMTKLNLSPKAAVIKQTDSLRNKSISFLLESDITGREDDKKEIINLLRKPGGNISSIAIVGMGGIGKTALAQFVYNDVEVQNHFEKKIWVCVSRNFDVKTIVKKMLESLTDRKIDDKSSIEYIQQKLHENLAGERYLLVLDDIWNASNQKWTQLRTYLMCGAEDSKVLMTTRDSSVETSNLYSLSGLTLDVSWSMLKKMIFRNETNGVDQKLEPIGKQIAEKCMGLPLVIRTLGGLLQSKNEETEWIDVFQRVFSELGEHRESIILPILKMSYQSLSPRLKQCFAYCSLFPEDWEIEKDLLIQLWMAQGYLQCSDEKQLMEDTGEEFVKIFLMRSFFQDAKVGGDGDIVSFKMHDLMHHLAVQVAGNDCCYLDSETKSLVQRPMHVSLEPNAVHLLDSLDGSRLRTLILLSSNEEELNEDKLSVISKFKQLRVLKLSNCSLSKSSRSIGKMNHLRYLNLSNCRGLRSLYKSLSSLVLLQTLTLTPNEKVELSTKVVSKLINLRHLYISDWEASRDRTPFGFVKLSIWQHKRMNFSKWLSPLTNIVETSFFLCGSLQFLPPLERLPFLKSLHIGFLEELEYIYYEQDFSSAFFPSLKSLSLQFCYKLRGWWRIGDDFNNTNCSQNLSLPPFPRLSQLSIIGCLKLTCMPTFPNLENRLELYDSSAETLVATLNKVALNGLPALSMLKSLHIDGVSLDVKSIPKDWMKNLTFLQLLQINCFSRQAFQDTETWFENNIKCLPSLQIIAFHNCEDINALPDWICNLSSLQHLKMHDCINLSSLPNRMSSLTNLQTLEIIGCPLLVEECQRQTGETWDKICKVPKIILSSLH</sequence>
<evidence type="ECO:0000259" key="7">
    <source>
        <dbReference type="Pfam" id="PF23559"/>
    </source>
</evidence>
<dbReference type="Pfam" id="PF23598">
    <property type="entry name" value="LRR_14"/>
    <property type="match status" value="1"/>
</dbReference>
<dbReference type="PRINTS" id="PR00364">
    <property type="entry name" value="DISEASERSIST"/>
</dbReference>
<evidence type="ECO:0000259" key="6">
    <source>
        <dbReference type="Pfam" id="PF18052"/>
    </source>
</evidence>
<dbReference type="GO" id="GO:0005524">
    <property type="term" value="F:ATP binding"/>
    <property type="evidence" value="ECO:0007669"/>
    <property type="project" value="UniProtKB-KW"/>
</dbReference>
<dbReference type="GO" id="GO:0043531">
    <property type="term" value="F:ADP binding"/>
    <property type="evidence" value="ECO:0007669"/>
    <property type="project" value="InterPro"/>
</dbReference>
<dbReference type="Pfam" id="PF00931">
    <property type="entry name" value="NB-ARC"/>
    <property type="match status" value="1"/>
</dbReference>
<evidence type="ECO:0000256" key="2">
    <source>
        <dbReference type="ARBA" id="ARBA00022741"/>
    </source>
</evidence>
<dbReference type="Gene3D" id="3.40.50.300">
    <property type="entry name" value="P-loop containing nucleotide triphosphate hydrolases"/>
    <property type="match status" value="1"/>
</dbReference>
<dbReference type="SUPFAM" id="SSF52058">
    <property type="entry name" value="L domain-like"/>
    <property type="match status" value="1"/>
</dbReference>
<dbReference type="InterPro" id="IPR032675">
    <property type="entry name" value="LRR_dom_sf"/>
</dbReference>
<evidence type="ECO:0000313" key="10">
    <source>
        <dbReference type="Proteomes" id="UP001157006"/>
    </source>
</evidence>
<dbReference type="Pfam" id="PF18052">
    <property type="entry name" value="Rx_N"/>
    <property type="match status" value="1"/>
</dbReference>
<dbReference type="InterPro" id="IPR002182">
    <property type="entry name" value="NB-ARC"/>
</dbReference>
<dbReference type="PANTHER" id="PTHR36766">
    <property type="entry name" value="PLANT BROAD-SPECTRUM MILDEW RESISTANCE PROTEIN RPW8"/>
    <property type="match status" value="1"/>
</dbReference>
<dbReference type="PANTHER" id="PTHR36766:SF40">
    <property type="entry name" value="DISEASE RESISTANCE PROTEIN RGA3"/>
    <property type="match status" value="1"/>
</dbReference>
<dbReference type="SUPFAM" id="SSF52540">
    <property type="entry name" value="P-loop containing nucleoside triphosphate hydrolases"/>
    <property type="match status" value="1"/>
</dbReference>
<name>A0AAV1AGI1_VICFA</name>
<dbReference type="Gene3D" id="3.80.10.10">
    <property type="entry name" value="Ribonuclease Inhibitor"/>
    <property type="match status" value="1"/>
</dbReference>
<dbReference type="FunFam" id="3.40.50.300:FF:001091">
    <property type="entry name" value="Probable disease resistance protein At1g61300"/>
    <property type="match status" value="1"/>
</dbReference>
<dbReference type="InterPro" id="IPR027417">
    <property type="entry name" value="P-loop_NTPase"/>
</dbReference>
<gene>
    <name evidence="9" type="ORF">VFH_IV073720</name>
</gene>
<organism evidence="9 10">
    <name type="scientific">Vicia faba</name>
    <name type="common">Broad bean</name>
    <name type="synonym">Faba vulgaris</name>
    <dbReference type="NCBI Taxonomy" id="3906"/>
    <lineage>
        <taxon>Eukaryota</taxon>
        <taxon>Viridiplantae</taxon>
        <taxon>Streptophyta</taxon>
        <taxon>Embryophyta</taxon>
        <taxon>Tracheophyta</taxon>
        <taxon>Spermatophyta</taxon>
        <taxon>Magnoliopsida</taxon>
        <taxon>eudicotyledons</taxon>
        <taxon>Gunneridae</taxon>
        <taxon>Pentapetalae</taxon>
        <taxon>rosids</taxon>
        <taxon>fabids</taxon>
        <taxon>Fabales</taxon>
        <taxon>Fabaceae</taxon>
        <taxon>Papilionoideae</taxon>
        <taxon>50 kb inversion clade</taxon>
        <taxon>NPAAA clade</taxon>
        <taxon>Hologalegina</taxon>
        <taxon>IRL clade</taxon>
        <taxon>Fabeae</taxon>
        <taxon>Vicia</taxon>
    </lineage>
</organism>
<evidence type="ECO:0000256" key="1">
    <source>
        <dbReference type="ARBA" id="ARBA00022737"/>
    </source>
</evidence>
<feature type="domain" description="Disease resistance protein winged helix" evidence="7">
    <location>
        <begin position="874"/>
        <end position="946"/>
    </location>
</feature>
<evidence type="ECO:0000256" key="3">
    <source>
        <dbReference type="ARBA" id="ARBA00022821"/>
    </source>
</evidence>
<dbReference type="InterPro" id="IPR055414">
    <property type="entry name" value="LRR_R13L4/SHOC2-like"/>
</dbReference>
<evidence type="ECO:0000259" key="5">
    <source>
        <dbReference type="Pfam" id="PF00931"/>
    </source>
</evidence>
<keyword evidence="10" id="KW-1185">Reference proteome</keyword>
<dbReference type="Proteomes" id="UP001157006">
    <property type="component" value="Chromosome 4"/>
</dbReference>
<proteinExistence type="predicted"/>
<dbReference type="InterPro" id="IPR058922">
    <property type="entry name" value="WHD_DRP"/>
</dbReference>